<dbReference type="PANTHER" id="PTHR33074">
    <property type="entry name" value="EXPRESSED PROTEIN-RELATED"/>
    <property type="match status" value="1"/>
</dbReference>
<reference evidence="3 4" key="2">
    <citation type="submission" date="2024-10" db="EMBL/GenBank/DDBJ databases">
        <authorList>
            <person name="Ryan C."/>
        </authorList>
    </citation>
    <scope>NUCLEOTIDE SEQUENCE [LARGE SCALE GENOMIC DNA]</scope>
</reference>
<name>A0ABC9B5P2_9POAL</name>
<protein>
    <recommendedName>
        <fullName evidence="2">DUF1618 domain-containing protein</fullName>
    </recommendedName>
</protein>
<dbReference type="Proteomes" id="UP001497457">
    <property type="component" value="Chromosome 24b"/>
</dbReference>
<dbReference type="InterPro" id="IPR011676">
    <property type="entry name" value="DUF1618"/>
</dbReference>
<sequence length="504" mass="55619">MTKGSRSYPPWVLLERSCTAVAPGSATPSQTRRPSRPDAPAPATGHPIAVSIRAAPPPQGSRVCVQLPDGVLQSSSSFVIAAHGDSVLIKVPWLQGRVTDHFIYNAGDAPSLRLLPAGFLDADRTRLLCRGEDDFVVAELRMVDDKRKKQKAAELRLLRRSGEWRVTRPPISHYDGSKDLASLWSNDTVIPIGDELLCWADMNRGLLFSKVFDRKPSLRYVPLPKDHNFGRPAFRNACATAGGTAVKFVNIFPRCCCGGPSRSNCRLSQHAYTVHTWTLNIDDMTWVMDGILDSAELWALKGYKGVPGVKLDNPIVSLDEPNAICFVVCGRNHDKNNGDSTVWVIMVDMRSKTLRSVFRYHAKAQRSNGWQHLRPSSVSDYFNSKASSLKPDSVQEQQAVPSLADKGHPEIDLQTIDSSGAPMQALDEAASPEAMILAALEEIPDLDRDDMLKAYRILSYDDSGQRFRSLMGLPMNLRKDFVLLEIKGSEACFICSACSADQQL</sequence>
<reference evidence="4" key="1">
    <citation type="submission" date="2024-06" db="EMBL/GenBank/DDBJ databases">
        <authorList>
            <person name="Ryan C."/>
        </authorList>
    </citation>
    <scope>NUCLEOTIDE SEQUENCE [LARGE SCALE GENOMIC DNA]</scope>
</reference>
<evidence type="ECO:0000313" key="3">
    <source>
        <dbReference type="EMBL" id="CAL4995195.1"/>
    </source>
</evidence>
<dbReference type="AlphaFoldDB" id="A0ABC9B5P2"/>
<proteinExistence type="predicted"/>
<evidence type="ECO:0000313" key="4">
    <source>
        <dbReference type="Proteomes" id="UP001497457"/>
    </source>
</evidence>
<feature type="region of interest" description="Disordered" evidence="1">
    <location>
        <begin position="22"/>
        <end position="45"/>
    </location>
</feature>
<keyword evidence="4" id="KW-1185">Reference proteome</keyword>
<feature type="domain" description="DUF1618" evidence="2">
    <location>
        <begin position="199"/>
        <end position="325"/>
    </location>
</feature>
<dbReference type="Pfam" id="PF07762">
    <property type="entry name" value="DUF1618"/>
    <property type="match status" value="1"/>
</dbReference>
<organism evidence="3 4">
    <name type="scientific">Urochloa decumbens</name>
    <dbReference type="NCBI Taxonomy" id="240449"/>
    <lineage>
        <taxon>Eukaryota</taxon>
        <taxon>Viridiplantae</taxon>
        <taxon>Streptophyta</taxon>
        <taxon>Embryophyta</taxon>
        <taxon>Tracheophyta</taxon>
        <taxon>Spermatophyta</taxon>
        <taxon>Magnoliopsida</taxon>
        <taxon>Liliopsida</taxon>
        <taxon>Poales</taxon>
        <taxon>Poaceae</taxon>
        <taxon>PACMAD clade</taxon>
        <taxon>Panicoideae</taxon>
        <taxon>Panicodae</taxon>
        <taxon>Paniceae</taxon>
        <taxon>Melinidinae</taxon>
        <taxon>Urochloa</taxon>
    </lineage>
</organism>
<accession>A0ABC9B5P2</accession>
<evidence type="ECO:0000259" key="2">
    <source>
        <dbReference type="Pfam" id="PF07762"/>
    </source>
</evidence>
<dbReference type="PANTHER" id="PTHR33074:SF124">
    <property type="entry name" value="DUF1618 DOMAIN-CONTAINING PROTEIN"/>
    <property type="match status" value="1"/>
</dbReference>
<dbReference type="EMBL" id="OZ075134">
    <property type="protein sequence ID" value="CAL4995195.1"/>
    <property type="molecule type" value="Genomic_DNA"/>
</dbReference>
<gene>
    <name evidence="3" type="ORF">URODEC1_LOCUS62231</name>
</gene>
<evidence type="ECO:0000256" key="1">
    <source>
        <dbReference type="SAM" id="MobiDB-lite"/>
    </source>
</evidence>